<protein>
    <submittedName>
        <fullName evidence="5">Uncharacterized protein</fullName>
    </submittedName>
</protein>
<keyword evidence="2" id="KW-0732">Signal</keyword>
<feature type="domain" description="Peptidase C-terminal archaeal/bacterial" evidence="3">
    <location>
        <begin position="57"/>
        <end position="117"/>
    </location>
</feature>
<organism evidence="5 6">
    <name type="scientific">Bifidobacterium tibiigranuli</name>
    <dbReference type="NCBI Taxonomy" id="2172043"/>
    <lineage>
        <taxon>Bacteria</taxon>
        <taxon>Bacillati</taxon>
        <taxon>Actinomycetota</taxon>
        <taxon>Actinomycetes</taxon>
        <taxon>Bifidobacteriales</taxon>
        <taxon>Bifidobacteriaceae</taxon>
        <taxon>Bifidobacterium</taxon>
    </lineage>
</organism>
<reference evidence="5 6" key="1">
    <citation type="submission" date="2018-04" db="EMBL/GenBank/DDBJ databases">
        <authorList>
            <person name="Eckel V.P."/>
            <person name="Vogel R.F."/>
        </authorList>
    </citation>
    <scope>NUCLEOTIDE SEQUENCE [LARGE SCALE GENOMIC DNA]</scope>
    <source>
        <strain evidence="6">TMW 2.1764</strain>
    </source>
</reference>
<dbReference type="Pfam" id="PF04151">
    <property type="entry name" value="PPC"/>
    <property type="match status" value="1"/>
</dbReference>
<accession>A0A5N6S5C8</accession>
<dbReference type="InterPro" id="IPR043708">
    <property type="entry name" value="DUF5648"/>
</dbReference>
<comment type="caution">
    <text evidence="5">The sequence shown here is derived from an EMBL/GenBank/DDBJ whole genome shotgun (WGS) entry which is preliminary data.</text>
</comment>
<feature type="compositionally biased region" description="Pro residues" evidence="1">
    <location>
        <begin position="261"/>
        <end position="273"/>
    </location>
</feature>
<evidence type="ECO:0000256" key="1">
    <source>
        <dbReference type="SAM" id="MobiDB-lite"/>
    </source>
</evidence>
<dbReference type="RefSeq" id="WP_152581463.1">
    <property type="nucleotide sequence ID" value="NZ_JALCMD010000018.1"/>
</dbReference>
<feature type="domain" description="DUF5648" evidence="4">
    <location>
        <begin position="284"/>
        <end position="416"/>
    </location>
</feature>
<evidence type="ECO:0000256" key="2">
    <source>
        <dbReference type="SAM" id="SignalP"/>
    </source>
</evidence>
<feature type="region of interest" description="Disordered" evidence="1">
    <location>
        <begin position="261"/>
        <end position="283"/>
    </location>
</feature>
<dbReference type="InterPro" id="IPR007280">
    <property type="entry name" value="Peptidase_C_arc/bac"/>
</dbReference>
<evidence type="ECO:0000313" key="5">
    <source>
        <dbReference type="EMBL" id="KAE8126890.1"/>
    </source>
</evidence>
<evidence type="ECO:0000259" key="3">
    <source>
        <dbReference type="Pfam" id="PF04151"/>
    </source>
</evidence>
<dbReference type="AlphaFoldDB" id="A0A5N6S5C8"/>
<gene>
    <name evidence="5" type="ORF">DDE84_09475</name>
</gene>
<dbReference type="GeneID" id="78127911"/>
<feature type="signal peptide" evidence="2">
    <location>
        <begin position="1"/>
        <end position="27"/>
    </location>
</feature>
<keyword evidence="6" id="KW-1185">Reference proteome</keyword>
<dbReference type="Proteomes" id="UP000325415">
    <property type="component" value="Unassembled WGS sequence"/>
</dbReference>
<dbReference type="Gene3D" id="2.60.120.380">
    <property type="match status" value="2"/>
</dbReference>
<name>A0A5N6S5C8_9BIFI</name>
<dbReference type="EMBL" id="QDAG01000010">
    <property type="protein sequence ID" value="KAE8126890.1"/>
    <property type="molecule type" value="Genomic_DNA"/>
</dbReference>
<evidence type="ECO:0000313" key="6">
    <source>
        <dbReference type="Proteomes" id="UP000325415"/>
    </source>
</evidence>
<dbReference type="OrthoDB" id="3237485at2"/>
<sequence length="417" mass="44873">MKKRFAAVLATAAMLVAGAFVAPSASADTGNTSDTAKAIAVNTTVSGAVGTDYGSYDNNWFKYTIPAKGKVWISGSNLSDPDVRLFTSAGSTQQHDDNGAASDVHRFPAGTYYVRIQAWFPKTSYTLRVNYVNEGSKLTEVEPDNNPSAATPVKLNTFYAGNIASGSDTDWFKYTVPAKGSVRLDMNTNTDSGDYVLSMYTSPGGYADYDPVDYVRCSSGSGYCNTPAHSLAAGTYYVKVNAGYSWDDADYQLKVSYTPATPAPAPAPKPTSKPTPAGKGTPVPVYRVYNKNSGLHHYTTSLGEKDALVKLGWKYEGVSFNAAKQGSASGLVPVYREYNPHNGNHNWTLNQAEHNKLVSLGWRSEGVAWYANPAGPVTVYRLYNPHSGEHVYTTSATEYAAVGKAGWHQEGTAWKGL</sequence>
<proteinExistence type="predicted"/>
<feature type="chain" id="PRO_5030134992" evidence="2">
    <location>
        <begin position="28"/>
        <end position="417"/>
    </location>
</feature>
<dbReference type="SUPFAM" id="SSF89260">
    <property type="entry name" value="Collagen-binding domain"/>
    <property type="match status" value="2"/>
</dbReference>
<evidence type="ECO:0000259" key="4">
    <source>
        <dbReference type="Pfam" id="PF18885"/>
    </source>
</evidence>
<dbReference type="Pfam" id="PF18885">
    <property type="entry name" value="DUF5648"/>
    <property type="match status" value="1"/>
</dbReference>